<dbReference type="InterPro" id="IPR042089">
    <property type="entry name" value="Peptidase_M13_dom_2"/>
</dbReference>
<dbReference type="GO" id="GO:0046872">
    <property type="term" value="F:metal ion binding"/>
    <property type="evidence" value="ECO:0007669"/>
    <property type="project" value="UniProtKB-KW"/>
</dbReference>
<dbReference type="Gene3D" id="3.40.390.10">
    <property type="entry name" value="Collagenase (Catalytic Domain)"/>
    <property type="match status" value="1"/>
</dbReference>
<feature type="transmembrane region" description="Helical" evidence="9">
    <location>
        <begin position="130"/>
        <end position="155"/>
    </location>
</feature>
<protein>
    <submittedName>
        <fullName evidence="13">Uncharacterized protein</fullName>
    </submittedName>
</protein>
<keyword evidence="5" id="KW-0378">Hydrolase</keyword>
<dbReference type="PRINTS" id="PR00786">
    <property type="entry name" value="NEPRILYSIN"/>
</dbReference>
<evidence type="ECO:0000256" key="2">
    <source>
        <dbReference type="ARBA" id="ARBA00007357"/>
    </source>
</evidence>
<dbReference type="Pfam" id="PF05649">
    <property type="entry name" value="Peptidase_M13_N"/>
    <property type="match status" value="1"/>
</dbReference>
<dbReference type="GO" id="GO:0004222">
    <property type="term" value="F:metalloendopeptidase activity"/>
    <property type="evidence" value="ECO:0007669"/>
    <property type="project" value="InterPro"/>
</dbReference>
<dbReference type="Proteomes" id="UP000887575">
    <property type="component" value="Unassembled WGS sequence"/>
</dbReference>
<evidence type="ECO:0000259" key="11">
    <source>
        <dbReference type="Pfam" id="PF05649"/>
    </source>
</evidence>
<evidence type="ECO:0000256" key="6">
    <source>
        <dbReference type="ARBA" id="ARBA00022833"/>
    </source>
</evidence>
<evidence type="ECO:0000256" key="8">
    <source>
        <dbReference type="SAM" id="MobiDB-lite"/>
    </source>
</evidence>
<comment type="similarity">
    <text evidence="2">Belongs to the peptidase M13 family.</text>
</comment>
<keyword evidence="12" id="KW-1185">Reference proteome</keyword>
<evidence type="ECO:0000256" key="1">
    <source>
        <dbReference type="ARBA" id="ARBA00001947"/>
    </source>
</evidence>
<dbReference type="GO" id="GO:0016485">
    <property type="term" value="P:protein processing"/>
    <property type="evidence" value="ECO:0007669"/>
    <property type="project" value="TreeGrafter"/>
</dbReference>
<keyword evidence="9" id="KW-0812">Transmembrane</keyword>
<dbReference type="InterPro" id="IPR024079">
    <property type="entry name" value="MetalloPept_cat_dom_sf"/>
</dbReference>
<dbReference type="Pfam" id="PF01431">
    <property type="entry name" value="Peptidase_M13"/>
    <property type="match status" value="1"/>
</dbReference>
<organism evidence="12 13">
    <name type="scientific">Mesorhabditis belari</name>
    <dbReference type="NCBI Taxonomy" id="2138241"/>
    <lineage>
        <taxon>Eukaryota</taxon>
        <taxon>Metazoa</taxon>
        <taxon>Ecdysozoa</taxon>
        <taxon>Nematoda</taxon>
        <taxon>Chromadorea</taxon>
        <taxon>Rhabditida</taxon>
        <taxon>Rhabditina</taxon>
        <taxon>Rhabditomorpha</taxon>
        <taxon>Rhabditoidea</taxon>
        <taxon>Rhabditidae</taxon>
        <taxon>Mesorhabditinae</taxon>
        <taxon>Mesorhabditis</taxon>
    </lineage>
</organism>
<proteinExistence type="inferred from homology"/>
<dbReference type="GO" id="GO:0005886">
    <property type="term" value="C:plasma membrane"/>
    <property type="evidence" value="ECO:0007669"/>
    <property type="project" value="TreeGrafter"/>
</dbReference>
<dbReference type="InterPro" id="IPR000718">
    <property type="entry name" value="Peptidase_M13"/>
</dbReference>
<feature type="domain" description="Peptidase M13 C-terminal" evidence="10">
    <location>
        <begin position="682"/>
        <end position="876"/>
    </location>
</feature>
<dbReference type="InterPro" id="IPR018497">
    <property type="entry name" value="Peptidase_M13_C"/>
</dbReference>
<dbReference type="PANTHER" id="PTHR11733:SF133">
    <property type="entry name" value="PHOSPHATE-REGULATING NEUTRAL ENDOPEPTIDASE PHEX"/>
    <property type="match status" value="1"/>
</dbReference>
<dbReference type="PANTHER" id="PTHR11733">
    <property type="entry name" value="ZINC METALLOPROTEASE FAMILY M13 NEPRILYSIN-RELATED"/>
    <property type="match status" value="1"/>
</dbReference>
<evidence type="ECO:0000313" key="13">
    <source>
        <dbReference type="WBParaSite" id="MBELARI_LOCUS19864"/>
    </source>
</evidence>
<evidence type="ECO:0000256" key="5">
    <source>
        <dbReference type="ARBA" id="ARBA00022801"/>
    </source>
</evidence>
<dbReference type="CDD" id="cd08662">
    <property type="entry name" value="M13"/>
    <property type="match status" value="1"/>
</dbReference>
<keyword evidence="4" id="KW-0479">Metal-binding</keyword>
<feature type="compositionally biased region" description="Polar residues" evidence="8">
    <location>
        <begin position="45"/>
        <end position="60"/>
    </location>
</feature>
<feature type="domain" description="Peptidase M13 N-terminal" evidence="11">
    <location>
        <begin position="182"/>
        <end position="616"/>
    </location>
</feature>
<dbReference type="SUPFAM" id="SSF55486">
    <property type="entry name" value="Metalloproteases ('zincins'), catalytic domain"/>
    <property type="match status" value="1"/>
</dbReference>
<keyword evidence="7" id="KW-0482">Metalloprotease</keyword>
<accession>A0AAF3J6V1</accession>
<evidence type="ECO:0000313" key="12">
    <source>
        <dbReference type="Proteomes" id="UP000887575"/>
    </source>
</evidence>
<dbReference type="AlphaFoldDB" id="A0AAF3J6V1"/>
<keyword evidence="9" id="KW-0472">Membrane</keyword>
<reference evidence="13" key="1">
    <citation type="submission" date="2024-02" db="UniProtKB">
        <authorList>
            <consortium name="WormBaseParasite"/>
        </authorList>
    </citation>
    <scope>IDENTIFICATION</scope>
</reference>
<keyword evidence="3" id="KW-0645">Protease</keyword>
<evidence type="ECO:0000259" key="10">
    <source>
        <dbReference type="Pfam" id="PF01431"/>
    </source>
</evidence>
<feature type="region of interest" description="Disordered" evidence="8">
    <location>
        <begin position="45"/>
        <end position="73"/>
    </location>
</feature>
<keyword evidence="6" id="KW-0862">Zinc</keyword>
<dbReference type="PROSITE" id="PS51885">
    <property type="entry name" value="NEPRILYSIN"/>
    <property type="match status" value="1"/>
</dbReference>
<evidence type="ECO:0000256" key="9">
    <source>
        <dbReference type="SAM" id="Phobius"/>
    </source>
</evidence>
<sequence length="879" mass="99776">MAWKSTKREETTGFTLCVSPTSRSYLSTGSGTSTDPLLAPLKQETTVTPARSVSETINDHSTPNSSPSLSSIRCDPSKEGRFTDYHHIDTHMCPAKGQQKTENGDENESAVNERLLDKTNRRSNGKCLRWIFSFLCFIIFLSITAAITFLIYYFFVPKTCTSIGCVSATALLYEKMDPTVSPCDDFYKYACSRWINTTISRLPLGNQWHSIAETGIHSHQTLGSTINKIRTRELSIELSEGENEVVRMFSECMDTDTLEKKGLTQWAQLIQSIGGWRLSEVIPHSSHSSHPSHSSHSSSLSGLSSSPNLFEDLILQAYGFATFPIFWIGVDVNYLNSREYIITIDEQVPILIYGLLYKTNEKELTAEDIVTGKIEQEMNILFQTGLQMATYADLDSTDVTVRESIARAMELEWNLVRISTVHEGKGKDHEKYNLTDLAELKRRVPAFDWEYFLERLLGKSISRTQPIAIKAGTHWLSQLSRILDVYTQTPKELKVIEDYIKWRILMVTMSYTMPRYQSPANFGFELIRQFYVGQTSMREEFCLARLAGHFPLSTAALMRRNAPDDAEKNKEKLKELFASVQRTYREIIEKSAILDEQTKEHILNKLSNITFMASFPDEVHNVAALNAEFDHFRSSDDEEKSDDFFWTMVRASARKYRRDLTRLGKLIPSTQWLDNTNSVTLNAVHNFERNIVVYPMALIGKHFLDHTNPGFINYAGAAFFIGHEIGHAFDIQGRHYGVTGNLGVYWSEASSNGYDENGKCFIDQYAKLKGGQKNDFIHSKVTLYENLADNLGLQAAWLAFKRENDLKGKRLPGFELTSEQAFFVKYAQNWCSIVDPQGGVHAKEQYRVIGALQNVADFAEAFSCPTTSTMNPTKRCFVL</sequence>
<keyword evidence="9" id="KW-1133">Transmembrane helix</keyword>
<dbReference type="InterPro" id="IPR008753">
    <property type="entry name" value="Peptidase_M13_N"/>
</dbReference>
<evidence type="ECO:0000256" key="7">
    <source>
        <dbReference type="ARBA" id="ARBA00023049"/>
    </source>
</evidence>
<dbReference type="Gene3D" id="1.10.1380.10">
    <property type="entry name" value="Neutral endopeptidase , domain2"/>
    <property type="match status" value="1"/>
</dbReference>
<comment type="cofactor">
    <cofactor evidence="1">
        <name>Zn(2+)</name>
        <dbReference type="ChEBI" id="CHEBI:29105"/>
    </cofactor>
</comment>
<dbReference type="WBParaSite" id="MBELARI_LOCUS19864">
    <property type="protein sequence ID" value="MBELARI_LOCUS19864"/>
    <property type="gene ID" value="MBELARI_LOCUS19864"/>
</dbReference>
<evidence type="ECO:0000256" key="3">
    <source>
        <dbReference type="ARBA" id="ARBA00022670"/>
    </source>
</evidence>
<evidence type="ECO:0000256" key="4">
    <source>
        <dbReference type="ARBA" id="ARBA00022723"/>
    </source>
</evidence>
<name>A0AAF3J6V1_9BILA</name>
<feature type="compositionally biased region" description="Low complexity" evidence="8">
    <location>
        <begin position="61"/>
        <end position="71"/>
    </location>
</feature>